<keyword evidence="2" id="KW-1185">Reference proteome</keyword>
<evidence type="ECO:0000313" key="1">
    <source>
        <dbReference type="EnsemblPlants" id="OPUNC04G11950.1"/>
    </source>
</evidence>
<evidence type="ECO:0000313" key="2">
    <source>
        <dbReference type="Proteomes" id="UP000026962"/>
    </source>
</evidence>
<protein>
    <submittedName>
        <fullName evidence="1">Uncharacterized protein</fullName>
    </submittedName>
</protein>
<organism evidence="1">
    <name type="scientific">Oryza punctata</name>
    <name type="common">Red rice</name>
    <dbReference type="NCBI Taxonomy" id="4537"/>
    <lineage>
        <taxon>Eukaryota</taxon>
        <taxon>Viridiplantae</taxon>
        <taxon>Streptophyta</taxon>
        <taxon>Embryophyta</taxon>
        <taxon>Tracheophyta</taxon>
        <taxon>Spermatophyta</taxon>
        <taxon>Magnoliopsida</taxon>
        <taxon>Liliopsida</taxon>
        <taxon>Poales</taxon>
        <taxon>Poaceae</taxon>
        <taxon>BOP clade</taxon>
        <taxon>Oryzoideae</taxon>
        <taxon>Oryzeae</taxon>
        <taxon>Oryzinae</taxon>
        <taxon>Oryza</taxon>
    </lineage>
</organism>
<dbReference type="Gramene" id="OPUNC04G11950.1">
    <property type="protein sequence ID" value="OPUNC04G11950.1"/>
    <property type="gene ID" value="OPUNC04G11950"/>
</dbReference>
<dbReference type="Proteomes" id="UP000026962">
    <property type="component" value="Chromosome 4"/>
</dbReference>
<reference evidence="1" key="1">
    <citation type="submission" date="2015-04" db="UniProtKB">
        <authorList>
            <consortium name="EnsemblPlants"/>
        </authorList>
    </citation>
    <scope>IDENTIFICATION</scope>
</reference>
<proteinExistence type="predicted"/>
<dbReference type="AlphaFoldDB" id="A0A0E0KR56"/>
<reference evidence="1" key="2">
    <citation type="submission" date="2018-05" db="EMBL/GenBank/DDBJ databases">
        <title>OpunRS2 (Oryza punctata Reference Sequence Version 2).</title>
        <authorList>
            <person name="Zhang J."/>
            <person name="Kudrna D."/>
            <person name="Lee S."/>
            <person name="Talag J."/>
            <person name="Welchert J."/>
            <person name="Wing R.A."/>
        </authorList>
    </citation>
    <scope>NUCLEOTIDE SEQUENCE [LARGE SCALE GENOMIC DNA]</scope>
</reference>
<dbReference type="HOGENOM" id="CLU_2798392_0_0_1"/>
<accession>A0A0E0KR56</accession>
<dbReference type="EnsemblPlants" id="OPUNC04G11950.1">
    <property type="protein sequence ID" value="OPUNC04G11950.1"/>
    <property type="gene ID" value="OPUNC04G11950"/>
</dbReference>
<name>A0A0E0KR56_ORYPU</name>
<sequence length="68" mass="7437">MWTRTRMSVADTTLAVGADHLFPHPPGCEAYISTGGKKSLTVDPVPHMVHLSISCCKFVPAFEHIPVF</sequence>